<sequence length="89" mass="10578">MENHDRLDRWGPQRIDDLMSSSGQDDNEAFLLPEVEELAEQEERVGWLYLGCFKVLTRKPENRTLGFESVRQILDRRERTTHLADILEY</sequence>
<feature type="region of interest" description="Disordered" evidence="1">
    <location>
        <begin position="1"/>
        <end position="25"/>
    </location>
</feature>
<dbReference type="Proteomes" id="UP000284706">
    <property type="component" value="Unassembled WGS sequence"/>
</dbReference>
<evidence type="ECO:0000313" key="3">
    <source>
        <dbReference type="Proteomes" id="UP000284706"/>
    </source>
</evidence>
<evidence type="ECO:0000256" key="1">
    <source>
        <dbReference type="SAM" id="MobiDB-lite"/>
    </source>
</evidence>
<gene>
    <name evidence="2" type="ORF">CVT26_005009</name>
</gene>
<organism evidence="2 3">
    <name type="scientific">Gymnopilus dilepis</name>
    <dbReference type="NCBI Taxonomy" id="231916"/>
    <lineage>
        <taxon>Eukaryota</taxon>
        <taxon>Fungi</taxon>
        <taxon>Dikarya</taxon>
        <taxon>Basidiomycota</taxon>
        <taxon>Agaricomycotina</taxon>
        <taxon>Agaricomycetes</taxon>
        <taxon>Agaricomycetidae</taxon>
        <taxon>Agaricales</taxon>
        <taxon>Agaricineae</taxon>
        <taxon>Hymenogastraceae</taxon>
        <taxon>Gymnopilus</taxon>
    </lineage>
</organism>
<protein>
    <submittedName>
        <fullName evidence="2">Uncharacterized protein</fullName>
    </submittedName>
</protein>
<proteinExistence type="predicted"/>
<comment type="caution">
    <text evidence="2">The sequence shown here is derived from an EMBL/GenBank/DDBJ whole genome shotgun (WGS) entry which is preliminary data.</text>
</comment>
<dbReference type="InParanoid" id="A0A409Y071"/>
<reference evidence="2 3" key="1">
    <citation type="journal article" date="2018" name="Evol. Lett.">
        <title>Horizontal gene cluster transfer increased hallucinogenic mushroom diversity.</title>
        <authorList>
            <person name="Reynolds H.T."/>
            <person name="Vijayakumar V."/>
            <person name="Gluck-Thaler E."/>
            <person name="Korotkin H.B."/>
            <person name="Matheny P.B."/>
            <person name="Slot J.C."/>
        </authorList>
    </citation>
    <scope>NUCLEOTIDE SEQUENCE [LARGE SCALE GENOMIC DNA]</scope>
    <source>
        <strain evidence="2 3">SRW20</strain>
    </source>
</reference>
<feature type="compositionally biased region" description="Basic and acidic residues" evidence="1">
    <location>
        <begin position="1"/>
        <end position="17"/>
    </location>
</feature>
<accession>A0A409Y071</accession>
<name>A0A409Y071_9AGAR</name>
<evidence type="ECO:0000313" key="2">
    <source>
        <dbReference type="EMBL" id="PPQ96406.1"/>
    </source>
</evidence>
<dbReference type="AlphaFoldDB" id="A0A409Y071"/>
<dbReference type="EMBL" id="NHYE01001375">
    <property type="protein sequence ID" value="PPQ96406.1"/>
    <property type="molecule type" value="Genomic_DNA"/>
</dbReference>
<keyword evidence="3" id="KW-1185">Reference proteome</keyword>